<dbReference type="AlphaFoldDB" id="A0A644XEY4"/>
<dbReference type="PANTHER" id="PTHR46847">
    <property type="entry name" value="D-ALLOSE-BINDING PERIPLASMIC PROTEIN-RELATED"/>
    <property type="match status" value="1"/>
</dbReference>
<dbReference type="SUPFAM" id="SSF53822">
    <property type="entry name" value="Periplasmic binding protein-like I"/>
    <property type="match status" value="1"/>
</dbReference>
<dbReference type="InterPro" id="IPR028082">
    <property type="entry name" value="Peripla_BP_I"/>
</dbReference>
<comment type="caution">
    <text evidence="5">The sequence shown here is derived from an EMBL/GenBank/DDBJ whole genome shotgun (WGS) entry which is preliminary data.</text>
</comment>
<dbReference type="GO" id="GO:0030313">
    <property type="term" value="C:cell envelope"/>
    <property type="evidence" value="ECO:0007669"/>
    <property type="project" value="UniProtKB-SubCell"/>
</dbReference>
<proteinExistence type="inferred from homology"/>
<accession>A0A644XEY4</accession>
<sequence>MAVRIDMMEFDRMTAGSLLERGEALLKHNIDALLLAPVVPADAQKLLSTKNIPFYAFIDSPLPGTSPVSCVVQNPYRGGFLAGRMMHLLTQKRGTLLTIQTHRAAYNSIERARGFAEYFADKPEFSVLEMEAPHNQAMDKELDAFYRKHGDVCGIFVVNDAIHRIAQSVLLLGRKSQTTMVGYDLVEHNRRAMVAGSVDCLISQRPEYQGYTAIYQLYRKGLLNQAPEETICVPIDIILPENLIDENLWCPTL</sequence>
<reference evidence="5" key="1">
    <citation type="submission" date="2019-08" db="EMBL/GenBank/DDBJ databases">
        <authorList>
            <person name="Kucharzyk K."/>
            <person name="Murdoch R.W."/>
            <person name="Higgins S."/>
            <person name="Loffler F."/>
        </authorList>
    </citation>
    <scope>NUCLEOTIDE SEQUENCE</scope>
</reference>
<name>A0A644XEY4_9ZZZZ</name>
<dbReference type="EMBL" id="VSSQ01002012">
    <property type="protein sequence ID" value="MPM12714.1"/>
    <property type="molecule type" value="Genomic_DNA"/>
</dbReference>
<dbReference type="Pfam" id="PF13407">
    <property type="entry name" value="Peripla_BP_4"/>
    <property type="match status" value="1"/>
</dbReference>
<comment type="similarity">
    <text evidence="2">Belongs to the bacterial solute-binding protein 2 family.</text>
</comment>
<comment type="subcellular location">
    <subcellularLocation>
        <location evidence="1">Cell envelope</location>
    </subcellularLocation>
</comment>
<feature type="domain" description="Periplasmic binding protein" evidence="4">
    <location>
        <begin position="23"/>
        <end position="219"/>
    </location>
</feature>
<evidence type="ECO:0000259" key="4">
    <source>
        <dbReference type="Pfam" id="PF13407"/>
    </source>
</evidence>
<dbReference type="PANTHER" id="PTHR46847:SF1">
    <property type="entry name" value="D-ALLOSE-BINDING PERIPLASMIC PROTEIN-RELATED"/>
    <property type="match status" value="1"/>
</dbReference>
<protein>
    <recommendedName>
        <fullName evidence="4">Periplasmic binding protein domain-containing protein</fullName>
    </recommendedName>
</protein>
<evidence type="ECO:0000256" key="2">
    <source>
        <dbReference type="ARBA" id="ARBA00007639"/>
    </source>
</evidence>
<dbReference type="InterPro" id="IPR025997">
    <property type="entry name" value="SBP_2_dom"/>
</dbReference>
<evidence type="ECO:0000313" key="5">
    <source>
        <dbReference type="EMBL" id="MPM12714.1"/>
    </source>
</evidence>
<keyword evidence="3" id="KW-0732">Signal</keyword>
<evidence type="ECO:0000256" key="1">
    <source>
        <dbReference type="ARBA" id="ARBA00004196"/>
    </source>
</evidence>
<dbReference type="GO" id="GO:0030246">
    <property type="term" value="F:carbohydrate binding"/>
    <property type="evidence" value="ECO:0007669"/>
    <property type="project" value="UniProtKB-ARBA"/>
</dbReference>
<evidence type="ECO:0000256" key="3">
    <source>
        <dbReference type="ARBA" id="ARBA00022729"/>
    </source>
</evidence>
<dbReference type="Gene3D" id="3.40.50.2300">
    <property type="match status" value="2"/>
</dbReference>
<organism evidence="5">
    <name type="scientific">bioreactor metagenome</name>
    <dbReference type="NCBI Taxonomy" id="1076179"/>
    <lineage>
        <taxon>unclassified sequences</taxon>
        <taxon>metagenomes</taxon>
        <taxon>ecological metagenomes</taxon>
    </lineage>
</organism>
<gene>
    <name evidence="5" type="ORF">SDC9_59068</name>
</gene>